<accession>A0A382SVQ2</accession>
<dbReference type="AlphaFoldDB" id="A0A382SVQ2"/>
<name>A0A382SVQ2_9ZZZZ</name>
<dbReference type="EMBL" id="UINC01131529">
    <property type="protein sequence ID" value="SVD13287.1"/>
    <property type="molecule type" value="Genomic_DNA"/>
</dbReference>
<sequence length="25" mass="2609">MLAFDEAVVFVEVSVLENTAIIGAA</sequence>
<reference evidence="1" key="1">
    <citation type="submission" date="2018-05" db="EMBL/GenBank/DDBJ databases">
        <authorList>
            <person name="Lanie J.A."/>
            <person name="Ng W.-L."/>
            <person name="Kazmierczak K.M."/>
            <person name="Andrzejewski T.M."/>
            <person name="Davidsen T.M."/>
            <person name="Wayne K.J."/>
            <person name="Tettelin H."/>
            <person name="Glass J.I."/>
            <person name="Rusch D."/>
            <person name="Podicherti R."/>
            <person name="Tsui H.-C.T."/>
            <person name="Winkler M.E."/>
        </authorList>
    </citation>
    <scope>NUCLEOTIDE SEQUENCE</scope>
</reference>
<proteinExistence type="predicted"/>
<evidence type="ECO:0000313" key="1">
    <source>
        <dbReference type="EMBL" id="SVD13287.1"/>
    </source>
</evidence>
<protein>
    <submittedName>
        <fullName evidence="1">Uncharacterized protein</fullName>
    </submittedName>
</protein>
<gene>
    <name evidence="1" type="ORF">METZ01_LOCUS366141</name>
</gene>
<organism evidence="1">
    <name type="scientific">marine metagenome</name>
    <dbReference type="NCBI Taxonomy" id="408172"/>
    <lineage>
        <taxon>unclassified sequences</taxon>
        <taxon>metagenomes</taxon>
        <taxon>ecological metagenomes</taxon>
    </lineage>
</organism>